<dbReference type="EMBL" id="SOHQ01000042">
    <property type="protein sequence ID" value="TFD75754.1"/>
    <property type="molecule type" value="Genomic_DNA"/>
</dbReference>
<gene>
    <name evidence="1" type="ORF">E3T53_14840</name>
</gene>
<sequence length="269" mass="29114">MTTSLTSVIDQPPSGRTRAVLLDSHDYAQAVLLQGRPVPWLEPMAYSNFFGQAQALVKSDVALLSLDRLYDHHLKGNLDLQSAMSAKSRTGYALRTLLADSALLSQVTEFATTFSKTQRAPIVLQIPSPMQWLARTHHFSGTTDVSGLDADNGENASMYVADWLRSFAALPLAGVLLDDRTLPGAPDTTLVPLETYSPIANVTEHYQWTLALRTSCGIDVHGASASGAIIRPGFWLDNDQVLPDGDFLLGEIPSGAVPEEVLTRILALT</sequence>
<name>A0A4Y8KQE2_9MICO</name>
<dbReference type="RefSeq" id="WP_134173651.1">
    <property type="nucleotide sequence ID" value="NZ_SODI01000001.1"/>
</dbReference>
<evidence type="ECO:0000313" key="2">
    <source>
        <dbReference type="Proteomes" id="UP000298218"/>
    </source>
</evidence>
<proteinExistence type="predicted"/>
<reference evidence="1 2" key="1">
    <citation type="submission" date="2019-03" db="EMBL/GenBank/DDBJ databases">
        <title>Genomics of glacier-inhabiting Cryobacterium strains.</title>
        <authorList>
            <person name="Liu Q."/>
            <person name="Xin Y.-H."/>
        </authorList>
    </citation>
    <scope>NUCLEOTIDE SEQUENCE [LARGE SCALE GENOMIC DNA]</scope>
    <source>
        <strain evidence="1 2">CGMCC 1.4292</strain>
    </source>
</reference>
<organism evidence="1 2">
    <name type="scientific">Cryobacterium psychrophilum</name>
    <dbReference type="NCBI Taxonomy" id="41988"/>
    <lineage>
        <taxon>Bacteria</taxon>
        <taxon>Bacillati</taxon>
        <taxon>Actinomycetota</taxon>
        <taxon>Actinomycetes</taxon>
        <taxon>Micrococcales</taxon>
        <taxon>Microbacteriaceae</taxon>
        <taxon>Cryobacterium</taxon>
    </lineage>
</organism>
<dbReference type="AlphaFoldDB" id="A0A4Y8KQE2"/>
<comment type="caution">
    <text evidence="1">The sequence shown here is derived from an EMBL/GenBank/DDBJ whole genome shotgun (WGS) entry which is preliminary data.</text>
</comment>
<keyword evidence="2" id="KW-1185">Reference proteome</keyword>
<dbReference type="OrthoDB" id="9130284at2"/>
<accession>A0A4Y8KQE2</accession>
<dbReference type="Proteomes" id="UP000298218">
    <property type="component" value="Unassembled WGS sequence"/>
</dbReference>
<evidence type="ECO:0000313" key="1">
    <source>
        <dbReference type="EMBL" id="TFD75754.1"/>
    </source>
</evidence>
<protein>
    <submittedName>
        <fullName evidence="1">Uncharacterized protein</fullName>
    </submittedName>
</protein>